<dbReference type="InterPro" id="IPR013988">
    <property type="entry name" value="YjdM_C"/>
</dbReference>
<dbReference type="KEGG" id="hhy:Halhy_6168"/>
<sequence>MVEDQEEYYDYDSEYYKYDDEEKTQDSVCKDSNGNVLQDGDSVTLTQDLKVKGTSVNLKRGTLIKNIRITDNPEEIECHAEKVKNLVLKTKFLRKH</sequence>
<dbReference type="eggNOG" id="COG2824">
    <property type="taxonomic scope" value="Bacteria"/>
</dbReference>
<dbReference type="EMBL" id="CP002691">
    <property type="protein sequence ID" value="AEE53990.1"/>
    <property type="molecule type" value="Genomic_DNA"/>
</dbReference>
<dbReference type="HOGENOM" id="CLU_134486_1_0_10"/>
<reference evidence="2 3" key="1">
    <citation type="journal article" date="2011" name="Stand. Genomic Sci.">
        <title>Complete genome sequence of Haliscomenobacter hydrossis type strain (O).</title>
        <authorList>
            <consortium name="US DOE Joint Genome Institute (JGI-PGF)"/>
            <person name="Daligault H."/>
            <person name="Lapidus A."/>
            <person name="Zeytun A."/>
            <person name="Nolan M."/>
            <person name="Lucas S."/>
            <person name="Del Rio T.G."/>
            <person name="Tice H."/>
            <person name="Cheng J.F."/>
            <person name="Tapia R."/>
            <person name="Han C."/>
            <person name="Goodwin L."/>
            <person name="Pitluck S."/>
            <person name="Liolios K."/>
            <person name="Pagani I."/>
            <person name="Ivanova N."/>
            <person name="Huntemann M."/>
            <person name="Mavromatis K."/>
            <person name="Mikhailova N."/>
            <person name="Pati A."/>
            <person name="Chen A."/>
            <person name="Palaniappan K."/>
            <person name="Land M."/>
            <person name="Hauser L."/>
            <person name="Brambilla E.M."/>
            <person name="Rohde M."/>
            <person name="Verbarg S."/>
            <person name="Goker M."/>
            <person name="Bristow J."/>
            <person name="Eisen J.A."/>
            <person name="Markowitz V."/>
            <person name="Hugenholtz P."/>
            <person name="Kyrpides N.C."/>
            <person name="Klenk H.P."/>
            <person name="Woyke T."/>
        </authorList>
    </citation>
    <scope>NUCLEOTIDE SEQUENCE [LARGE SCALE GENOMIC DNA]</scope>
    <source>
        <strain evidence="3">ATCC 27775 / DSM 1100 / LMG 10767 / O</strain>
    </source>
</reference>
<protein>
    <submittedName>
        <fullName evidence="2">PhnA protein</fullName>
    </submittedName>
</protein>
<evidence type="ECO:0000313" key="2">
    <source>
        <dbReference type="EMBL" id="AEE53990.1"/>
    </source>
</evidence>
<accession>F4L3P0</accession>
<dbReference type="Gene3D" id="2.30.30.40">
    <property type="entry name" value="SH3 Domains"/>
    <property type="match status" value="1"/>
</dbReference>
<evidence type="ECO:0000259" key="1">
    <source>
        <dbReference type="Pfam" id="PF03831"/>
    </source>
</evidence>
<dbReference type="SUPFAM" id="SSF82057">
    <property type="entry name" value="Prokaryotic SH3-related domain"/>
    <property type="match status" value="1"/>
</dbReference>
<evidence type="ECO:0000313" key="3">
    <source>
        <dbReference type="Proteomes" id="UP000008461"/>
    </source>
</evidence>
<feature type="domain" description="Protein YjdM C-terminal" evidence="1">
    <location>
        <begin position="30"/>
        <end position="95"/>
    </location>
</feature>
<keyword evidence="3" id="KW-1185">Reference proteome</keyword>
<proteinExistence type="predicted"/>
<dbReference type="Proteomes" id="UP000008461">
    <property type="component" value="Chromosome"/>
</dbReference>
<organism evidence="2 3">
    <name type="scientific">Haliscomenobacter hydrossis (strain ATCC 27775 / DSM 1100 / LMG 10767 / O)</name>
    <dbReference type="NCBI Taxonomy" id="760192"/>
    <lineage>
        <taxon>Bacteria</taxon>
        <taxon>Pseudomonadati</taxon>
        <taxon>Bacteroidota</taxon>
        <taxon>Saprospiria</taxon>
        <taxon>Saprospirales</taxon>
        <taxon>Haliscomenobacteraceae</taxon>
        <taxon>Haliscomenobacter</taxon>
    </lineage>
</organism>
<dbReference type="STRING" id="760192.Halhy_6168"/>
<name>F4L3P0_HALH1</name>
<reference key="2">
    <citation type="submission" date="2011-04" db="EMBL/GenBank/DDBJ databases">
        <title>Complete sequence of chromosome of Haliscomenobacter hydrossis DSM 1100.</title>
        <authorList>
            <consortium name="US DOE Joint Genome Institute (JGI-PGF)"/>
            <person name="Lucas S."/>
            <person name="Han J."/>
            <person name="Lapidus A."/>
            <person name="Bruce D."/>
            <person name="Goodwin L."/>
            <person name="Pitluck S."/>
            <person name="Peters L."/>
            <person name="Kyrpides N."/>
            <person name="Mavromatis K."/>
            <person name="Ivanova N."/>
            <person name="Ovchinnikova G."/>
            <person name="Pagani I."/>
            <person name="Daligault H."/>
            <person name="Detter J.C."/>
            <person name="Han C."/>
            <person name="Land M."/>
            <person name="Hauser L."/>
            <person name="Markowitz V."/>
            <person name="Cheng J.-F."/>
            <person name="Hugenholtz P."/>
            <person name="Woyke T."/>
            <person name="Wu D."/>
            <person name="Verbarg S."/>
            <person name="Frueling A."/>
            <person name="Brambilla E."/>
            <person name="Klenk H.-P."/>
            <person name="Eisen J.A."/>
        </authorList>
    </citation>
    <scope>NUCLEOTIDE SEQUENCE</scope>
    <source>
        <strain>DSM 1100</strain>
    </source>
</reference>
<gene>
    <name evidence="2" type="ordered locus">Halhy_6168</name>
</gene>
<dbReference type="AlphaFoldDB" id="F4L3P0"/>
<dbReference type="Pfam" id="PF03831">
    <property type="entry name" value="YjdM"/>
    <property type="match status" value="1"/>
</dbReference>
<dbReference type="OrthoDB" id="9810131at2"/>